<organism evidence="1">
    <name type="scientific">uncultured Caudovirales phage</name>
    <dbReference type="NCBI Taxonomy" id="2100421"/>
    <lineage>
        <taxon>Viruses</taxon>
        <taxon>Duplodnaviria</taxon>
        <taxon>Heunggongvirae</taxon>
        <taxon>Uroviricota</taxon>
        <taxon>Caudoviricetes</taxon>
        <taxon>Peduoviridae</taxon>
        <taxon>Maltschvirus</taxon>
        <taxon>Maltschvirus maltsch</taxon>
    </lineage>
</organism>
<dbReference type="EMBL" id="LR796740">
    <property type="protein sequence ID" value="CAB4163060.1"/>
    <property type="molecule type" value="Genomic_DNA"/>
</dbReference>
<name>A0A6J5NTF9_9CAUD</name>
<reference evidence="1" key="1">
    <citation type="submission" date="2020-04" db="EMBL/GenBank/DDBJ databases">
        <authorList>
            <person name="Chiriac C."/>
            <person name="Salcher M."/>
            <person name="Ghai R."/>
            <person name="Kavagutti S V."/>
        </authorList>
    </citation>
    <scope>NUCLEOTIDE SEQUENCE</scope>
</reference>
<gene>
    <name evidence="1" type="ORF">UFOVP797_16</name>
</gene>
<protein>
    <submittedName>
        <fullName evidence="1">Uncharacterized protein</fullName>
    </submittedName>
</protein>
<evidence type="ECO:0000313" key="1">
    <source>
        <dbReference type="EMBL" id="CAB4163060.1"/>
    </source>
</evidence>
<proteinExistence type="predicted"/>
<sequence>MSSADEWAIHKRASDVIFAQEANLGVTVHYNTKLNNFERVVEYAESIAAELCVARYFGLDFDIDESKGKRKADVGKGIEVRWTSYNGGNLIIYPNDRDADVAVLVVGKSPEYFIAGWLPVSFAKVKRYKNPRQDSWWVDQQNLNPIENLIRSEYADTHI</sequence>
<accession>A0A6J5NTF9</accession>